<dbReference type="GO" id="GO:0005794">
    <property type="term" value="C:Golgi apparatus"/>
    <property type="evidence" value="ECO:0000318"/>
    <property type="project" value="GO_Central"/>
</dbReference>
<dbReference type="PIRSF" id="PIRSF015840">
    <property type="entry name" value="DUF284_TM_euk"/>
    <property type="match status" value="1"/>
</dbReference>
<dbReference type="PANTHER" id="PTHR10926">
    <property type="entry name" value="CELL CYCLE CONTROL PROTEIN 50"/>
    <property type="match status" value="1"/>
</dbReference>
<dbReference type="STRING" id="5722.A2FZC4"/>
<dbReference type="VEuPathDB" id="TrichDB:TVAG_155710"/>
<dbReference type="AlphaFoldDB" id="A2FZC4"/>
<evidence type="ECO:0000256" key="1">
    <source>
        <dbReference type="ARBA" id="ARBA00004141"/>
    </source>
</evidence>
<evidence type="ECO:0000256" key="5">
    <source>
        <dbReference type="ARBA" id="ARBA00023136"/>
    </source>
</evidence>
<feature type="transmembrane region" description="Helical" evidence="7">
    <location>
        <begin position="7"/>
        <end position="28"/>
    </location>
</feature>
<dbReference type="SMR" id="A2FZC4"/>
<evidence type="ECO:0000256" key="2">
    <source>
        <dbReference type="ARBA" id="ARBA00009457"/>
    </source>
</evidence>
<dbReference type="GO" id="GO:0005783">
    <property type="term" value="C:endoplasmic reticulum"/>
    <property type="evidence" value="ECO:0000318"/>
    <property type="project" value="GO_Central"/>
</dbReference>
<accession>A2FZC4</accession>
<reference evidence="8" key="1">
    <citation type="submission" date="2006-10" db="EMBL/GenBank/DDBJ databases">
        <authorList>
            <person name="Amadeo P."/>
            <person name="Zhao Q."/>
            <person name="Wortman J."/>
            <person name="Fraser-Liggett C."/>
            <person name="Carlton J."/>
        </authorList>
    </citation>
    <scope>NUCLEOTIDE SEQUENCE</scope>
    <source>
        <strain evidence="8">G3</strain>
    </source>
</reference>
<dbReference type="GO" id="GO:0005886">
    <property type="term" value="C:plasma membrane"/>
    <property type="evidence" value="ECO:0000318"/>
    <property type="project" value="GO_Central"/>
</dbReference>
<dbReference type="OrthoDB" id="340608at2759"/>
<evidence type="ECO:0000256" key="6">
    <source>
        <dbReference type="PIRNR" id="PIRNR015840"/>
    </source>
</evidence>
<gene>
    <name evidence="8" type="ORF">TVAG_155710</name>
</gene>
<dbReference type="InParanoid" id="A2FZC4"/>
<comment type="subcellular location">
    <subcellularLocation>
        <location evidence="1">Membrane</location>
        <topology evidence="1">Multi-pass membrane protein</topology>
    </subcellularLocation>
</comment>
<keyword evidence="5 6" id="KW-0472">Membrane</keyword>
<evidence type="ECO:0000256" key="4">
    <source>
        <dbReference type="ARBA" id="ARBA00022989"/>
    </source>
</evidence>
<sequence length="297" mass="33955">MLTPARMIVTLGVIAIISFICGPLFLVLTIDVPLFEKRYDDACTIGNVCNINFQIEAKIRGDIRIKYKLTNFHQNHNQFMKSRNIDQLRGKYVDFSDMYECKPLRSRDDSESESDWILPCGLSAVSIFNDTFTIKSEDPGFSETGITDQYEVDSIYKPLNSKYATGNKWLENNTLFPGAQTNEHFIEWMRASATPTIVKTYSICRSCELQTGNFTIQIKNNYPASFFDGKKYIILEKDSLLGLKNTFLGILFVVIAIFCTICLILILLLKIFYPRKLGDQAIINEMIERNKALAFPH</sequence>
<keyword evidence="9" id="KW-1185">Reference proteome</keyword>
<evidence type="ECO:0000313" key="9">
    <source>
        <dbReference type="Proteomes" id="UP000001542"/>
    </source>
</evidence>
<organism evidence="8 9">
    <name type="scientific">Trichomonas vaginalis (strain ATCC PRA-98 / G3)</name>
    <dbReference type="NCBI Taxonomy" id="412133"/>
    <lineage>
        <taxon>Eukaryota</taxon>
        <taxon>Metamonada</taxon>
        <taxon>Parabasalia</taxon>
        <taxon>Trichomonadida</taxon>
        <taxon>Trichomonadidae</taxon>
        <taxon>Trichomonas</taxon>
    </lineage>
</organism>
<comment type="similarity">
    <text evidence="2 6">Belongs to the CDC50/LEM3 family.</text>
</comment>
<reference evidence="8" key="2">
    <citation type="journal article" date="2007" name="Science">
        <title>Draft genome sequence of the sexually transmitted pathogen Trichomonas vaginalis.</title>
        <authorList>
            <person name="Carlton J.M."/>
            <person name="Hirt R.P."/>
            <person name="Silva J.C."/>
            <person name="Delcher A.L."/>
            <person name="Schatz M."/>
            <person name="Zhao Q."/>
            <person name="Wortman J.R."/>
            <person name="Bidwell S.L."/>
            <person name="Alsmark U.C.M."/>
            <person name="Besteiro S."/>
            <person name="Sicheritz-Ponten T."/>
            <person name="Noel C.J."/>
            <person name="Dacks J.B."/>
            <person name="Foster P.G."/>
            <person name="Simillion C."/>
            <person name="Van de Peer Y."/>
            <person name="Miranda-Saavedra D."/>
            <person name="Barton G.J."/>
            <person name="Westrop G.D."/>
            <person name="Mueller S."/>
            <person name="Dessi D."/>
            <person name="Fiori P.L."/>
            <person name="Ren Q."/>
            <person name="Paulsen I."/>
            <person name="Zhang H."/>
            <person name="Bastida-Corcuera F.D."/>
            <person name="Simoes-Barbosa A."/>
            <person name="Brown M.T."/>
            <person name="Hayes R.D."/>
            <person name="Mukherjee M."/>
            <person name="Okumura C.Y."/>
            <person name="Schneider R."/>
            <person name="Smith A.J."/>
            <person name="Vanacova S."/>
            <person name="Villalvazo M."/>
            <person name="Haas B.J."/>
            <person name="Pertea M."/>
            <person name="Feldblyum T.V."/>
            <person name="Utterback T.R."/>
            <person name="Shu C.L."/>
            <person name="Osoegawa K."/>
            <person name="de Jong P.J."/>
            <person name="Hrdy I."/>
            <person name="Horvathova L."/>
            <person name="Zubacova Z."/>
            <person name="Dolezal P."/>
            <person name="Malik S.B."/>
            <person name="Logsdon J.M. Jr."/>
            <person name="Henze K."/>
            <person name="Gupta A."/>
            <person name="Wang C.C."/>
            <person name="Dunne R.L."/>
            <person name="Upcroft J.A."/>
            <person name="Upcroft P."/>
            <person name="White O."/>
            <person name="Salzberg S.L."/>
            <person name="Tang P."/>
            <person name="Chiu C.-H."/>
            <person name="Lee Y.-S."/>
            <person name="Embley T.M."/>
            <person name="Coombs G.H."/>
            <person name="Mottram J.C."/>
            <person name="Tachezy J."/>
            <person name="Fraser-Liggett C.M."/>
            <person name="Johnson P.J."/>
        </authorList>
    </citation>
    <scope>NUCLEOTIDE SEQUENCE [LARGE SCALE GENOMIC DNA]</scope>
    <source>
        <strain evidence="8">G3</strain>
    </source>
</reference>
<dbReference type="RefSeq" id="XP_001302680.1">
    <property type="nucleotide sequence ID" value="XM_001302679.1"/>
</dbReference>
<evidence type="ECO:0000313" key="8">
    <source>
        <dbReference type="EMBL" id="EAX89750.1"/>
    </source>
</evidence>
<evidence type="ECO:0000256" key="3">
    <source>
        <dbReference type="ARBA" id="ARBA00022692"/>
    </source>
</evidence>
<dbReference type="eggNOG" id="KOG2952">
    <property type="taxonomic scope" value="Eukaryota"/>
</dbReference>
<name>A2FZC4_TRIV3</name>
<dbReference type="EMBL" id="DS114170">
    <property type="protein sequence ID" value="EAX89750.1"/>
    <property type="molecule type" value="Genomic_DNA"/>
</dbReference>
<dbReference type="KEGG" id="tva:4747423"/>
<dbReference type="VEuPathDB" id="TrichDB:TVAGG3_0207780"/>
<protein>
    <submittedName>
        <fullName evidence="8">Uncharacterized protein</fullName>
    </submittedName>
</protein>
<dbReference type="PANTHER" id="PTHR10926:SF0">
    <property type="entry name" value="CDC50, ISOFORM A"/>
    <property type="match status" value="1"/>
</dbReference>
<proteinExistence type="inferred from homology"/>
<keyword evidence="4 7" id="KW-1133">Transmembrane helix</keyword>
<evidence type="ECO:0000256" key="7">
    <source>
        <dbReference type="SAM" id="Phobius"/>
    </source>
</evidence>
<dbReference type="Pfam" id="PF03381">
    <property type="entry name" value="CDC50"/>
    <property type="match status" value="1"/>
</dbReference>
<dbReference type="InterPro" id="IPR005045">
    <property type="entry name" value="CDC50/LEM3_fam"/>
</dbReference>
<feature type="transmembrane region" description="Helical" evidence="7">
    <location>
        <begin position="247"/>
        <end position="269"/>
    </location>
</feature>
<dbReference type="Proteomes" id="UP000001542">
    <property type="component" value="Unassembled WGS sequence"/>
</dbReference>
<keyword evidence="3 7" id="KW-0812">Transmembrane</keyword>